<evidence type="ECO:0000256" key="1">
    <source>
        <dbReference type="SAM" id="MobiDB-lite"/>
    </source>
</evidence>
<gene>
    <name evidence="2" type="ORF">J2S49_000977</name>
</gene>
<comment type="caution">
    <text evidence="2">The sequence shown here is derived from an EMBL/GenBank/DDBJ whole genome shotgun (WGS) entry which is preliminary data.</text>
</comment>
<feature type="region of interest" description="Disordered" evidence="1">
    <location>
        <begin position="38"/>
        <end position="123"/>
    </location>
</feature>
<reference evidence="2 3" key="1">
    <citation type="submission" date="2023-07" db="EMBL/GenBank/DDBJ databases">
        <title>Sequencing the genomes of 1000 actinobacteria strains.</title>
        <authorList>
            <person name="Klenk H.-P."/>
        </authorList>
    </citation>
    <scope>NUCLEOTIDE SEQUENCE [LARGE SCALE GENOMIC DNA]</scope>
    <source>
        <strain evidence="2 3">DSM 102162</strain>
    </source>
</reference>
<name>A0ABT9NCG5_9ACTO</name>
<organism evidence="2 3">
    <name type="scientific">Arcanobacterium wilhelmae</name>
    <dbReference type="NCBI Taxonomy" id="1803177"/>
    <lineage>
        <taxon>Bacteria</taxon>
        <taxon>Bacillati</taxon>
        <taxon>Actinomycetota</taxon>
        <taxon>Actinomycetes</taxon>
        <taxon>Actinomycetales</taxon>
        <taxon>Actinomycetaceae</taxon>
        <taxon>Arcanobacterium</taxon>
    </lineage>
</organism>
<protein>
    <submittedName>
        <fullName evidence="2">Uncharacterized protein</fullName>
    </submittedName>
</protein>
<proteinExistence type="predicted"/>
<evidence type="ECO:0000313" key="2">
    <source>
        <dbReference type="EMBL" id="MDP9800901.1"/>
    </source>
</evidence>
<accession>A0ABT9NCG5</accession>
<sequence length="165" mass="17451">MFSQVARDFVRWVAREFPLAPAVSVRFVDAGGPVPLTQLRGLGRAPAASPDVDARSASPADDVRTHATGVDGAQSASPADDVRTHATGVDGVHRTGGRSVSRETEPSEFMPSTDVTRAAAPTAPALLPTTELWIDGELAGRVEGAVPASSLRERLHAFFENSWHD</sequence>
<evidence type="ECO:0000313" key="3">
    <source>
        <dbReference type="Proteomes" id="UP001235966"/>
    </source>
</evidence>
<dbReference type="EMBL" id="JAUSQW010000001">
    <property type="protein sequence ID" value="MDP9800901.1"/>
    <property type="molecule type" value="Genomic_DNA"/>
</dbReference>
<dbReference type="Proteomes" id="UP001235966">
    <property type="component" value="Unassembled WGS sequence"/>
</dbReference>
<keyword evidence="3" id="KW-1185">Reference proteome</keyword>